<evidence type="ECO:0000256" key="10">
    <source>
        <dbReference type="SAM" id="MobiDB-lite"/>
    </source>
</evidence>
<feature type="compositionally biased region" description="Basic and acidic residues" evidence="10">
    <location>
        <begin position="329"/>
        <end position="340"/>
    </location>
</feature>
<evidence type="ECO:0000256" key="3">
    <source>
        <dbReference type="ARBA" id="ARBA00018787"/>
    </source>
</evidence>
<keyword evidence="7" id="KW-0131">Cell cycle</keyword>
<dbReference type="AlphaFoldDB" id="A0A1S1RBL1"/>
<feature type="compositionally biased region" description="Low complexity" evidence="10">
    <location>
        <begin position="89"/>
        <end position="100"/>
    </location>
</feature>
<feature type="compositionally biased region" description="Basic and acidic residues" evidence="10">
    <location>
        <begin position="69"/>
        <end position="85"/>
    </location>
</feature>
<dbReference type="PANTHER" id="PTHR35794:SF2">
    <property type="entry name" value="CELL DIVISION PROTEIN DIVIVA"/>
    <property type="match status" value="1"/>
</dbReference>
<proteinExistence type="inferred from homology"/>
<dbReference type="Pfam" id="PF05103">
    <property type="entry name" value="DivIVA"/>
    <property type="match status" value="2"/>
</dbReference>
<feature type="coiled-coil region" evidence="9">
    <location>
        <begin position="177"/>
        <end position="240"/>
    </location>
</feature>
<dbReference type="GO" id="GO:0051301">
    <property type="term" value="P:cell division"/>
    <property type="evidence" value="ECO:0007669"/>
    <property type="project" value="UniProtKB-KW"/>
</dbReference>
<dbReference type="NCBIfam" id="TIGR03544">
    <property type="entry name" value="DivI1A_domain"/>
    <property type="match status" value="1"/>
</dbReference>
<evidence type="ECO:0000256" key="1">
    <source>
        <dbReference type="ARBA" id="ARBA00004496"/>
    </source>
</evidence>
<feature type="compositionally biased region" description="Basic and acidic residues" evidence="10">
    <location>
        <begin position="43"/>
        <end position="57"/>
    </location>
</feature>
<evidence type="ECO:0000256" key="7">
    <source>
        <dbReference type="ARBA" id="ARBA00023306"/>
    </source>
</evidence>
<keyword evidence="12" id="KW-1185">Reference proteome</keyword>
<comment type="subcellular location">
    <subcellularLocation>
        <location evidence="1">Cytoplasm</location>
    </subcellularLocation>
</comment>
<dbReference type="InterPro" id="IPR007793">
    <property type="entry name" value="DivIVA_fam"/>
</dbReference>
<feature type="compositionally biased region" description="Pro residues" evidence="10">
    <location>
        <begin position="107"/>
        <end position="120"/>
    </location>
</feature>
<keyword evidence="4" id="KW-0963">Cytoplasm</keyword>
<dbReference type="RefSeq" id="WP_071082754.1">
    <property type="nucleotide sequence ID" value="NZ_MBLM01000036.1"/>
</dbReference>
<evidence type="ECO:0000313" key="11">
    <source>
        <dbReference type="EMBL" id="OHV43179.1"/>
    </source>
</evidence>
<accession>A0A1S1RBL1</accession>
<evidence type="ECO:0000256" key="8">
    <source>
        <dbReference type="ARBA" id="ARBA00031737"/>
    </source>
</evidence>
<gene>
    <name evidence="11" type="ORF">CC117_11230</name>
</gene>
<evidence type="ECO:0000313" key="12">
    <source>
        <dbReference type="Proteomes" id="UP000179627"/>
    </source>
</evidence>
<keyword evidence="5 11" id="KW-0132">Cell division</keyword>
<dbReference type="GO" id="GO:0005737">
    <property type="term" value="C:cytoplasm"/>
    <property type="evidence" value="ECO:0007669"/>
    <property type="project" value="UniProtKB-SubCell"/>
</dbReference>
<reference evidence="12" key="1">
    <citation type="submission" date="2016-07" db="EMBL/GenBank/DDBJ databases">
        <title>Sequence Frankia sp. strain CcI1.17.</title>
        <authorList>
            <person name="Ghodhbane-Gtari F."/>
            <person name="Swanson E."/>
            <person name="Gueddou A."/>
            <person name="Morris K."/>
            <person name="Hezbri K."/>
            <person name="Ktari A."/>
            <person name="Nouioui I."/>
            <person name="Abebe-Akele F."/>
            <person name="Simpson S."/>
            <person name="Thomas K."/>
            <person name="Gtari M."/>
            <person name="Tisa L.S."/>
            <person name="Hurst S."/>
        </authorList>
    </citation>
    <scope>NUCLEOTIDE SEQUENCE [LARGE SCALE GENOMIC DNA]</scope>
    <source>
        <strain evidence="12">Cc1.17</strain>
    </source>
</reference>
<dbReference type="InterPro" id="IPR019933">
    <property type="entry name" value="DivIVA_domain"/>
</dbReference>
<evidence type="ECO:0000256" key="4">
    <source>
        <dbReference type="ARBA" id="ARBA00022490"/>
    </source>
</evidence>
<keyword evidence="6 9" id="KW-0175">Coiled coil</keyword>
<feature type="region of interest" description="Disordered" evidence="10">
    <location>
        <begin position="43"/>
        <end position="162"/>
    </location>
</feature>
<dbReference type="OrthoDB" id="9815492at2"/>
<evidence type="ECO:0000256" key="9">
    <source>
        <dbReference type="SAM" id="Coils"/>
    </source>
</evidence>
<sequence>MALTPQDVQNKVFSPTRFRTGYNEDEVDTFLDEVEAELTRLLDESSDLRRQLDEARRSGGGGPGVPAHLLEENQQLRRQLEESRRHLSQAQAQAAQAAQAVRERPQPVGPPGPQAGPPVGAPGGPVGAPPVPGGPTTVMPALVGGGGQGPARTGPGAPGQTDADIEQRVARTLVLAQRTADEALREARAESERARREARADADRIIGEARAHVAEQLGGLEDDKRRLESQVEQLRAFEREYRTRLRAYLEMQLRDLDGMPTQPAVGPGGPSRPGLNPGASNPTPVPANVGGPQNAGPGQPPQHVGAQAFQTAPPMGAPALARESNGHNGRPDLDPGRRDAAGMQEF</sequence>
<organism evidence="11 12">
    <name type="scientific">Parafrankia colletiae</name>
    <dbReference type="NCBI Taxonomy" id="573497"/>
    <lineage>
        <taxon>Bacteria</taxon>
        <taxon>Bacillati</taxon>
        <taxon>Actinomycetota</taxon>
        <taxon>Actinomycetes</taxon>
        <taxon>Frankiales</taxon>
        <taxon>Frankiaceae</taxon>
        <taxon>Parafrankia</taxon>
    </lineage>
</organism>
<dbReference type="PANTHER" id="PTHR35794">
    <property type="entry name" value="CELL DIVISION PROTEIN DIVIVA"/>
    <property type="match status" value="1"/>
</dbReference>
<evidence type="ECO:0000256" key="6">
    <source>
        <dbReference type="ARBA" id="ARBA00023054"/>
    </source>
</evidence>
<evidence type="ECO:0000256" key="2">
    <source>
        <dbReference type="ARBA" id="ARBA00009008"/>
    </source>
</evidence>
<dbReference type="Proteomes" id="UP000179627">
    <property type="component" value="Unassembled WGS sequence"/>
</dbReference>
<feature type="compositionally biased region" description="Low complexity" evidence="10">
    <location>
        <begin position="286"/>
        <end position="297"/>
    </location>
</feature>
<protein>
    <recommendedName>
        <fullName evidence="3">Cell wall synthesis protein Wag31</fullName>
    </recommendedName>
    <alternativeName>
        <fullName evidence="8">Antigen 84</fullName>
    </alternativeName>
</protein>
<comment type="caution">
    <text evidence="11">The sequence shown here is derived from an EMBL/GenBank/DDBJ whole genome shotgun (WGS) entry which is preliminary data.</text>
</comment>
<name>A0A1S1RBL1_9ACTN</name>
<evidence type="ECO:0000256" key="5">
    <source>
        <dbReference type="ARBA" id="ARBA00022618"/>
    </source>
</evidence>
<feature type="compositionally biased region" description="Low complexity" evidence="10">
    <location>
        <begin position="150"/>
        <end position="161"/>
    </location>
</feature>
<dbReference type="EMBL" id="MBLM01000036">
    <property type="protein sequence ID" value="OHV43179.1"/>
    <property type="molecule type" value="Genomic_DNA"/>
</dbReference>
<comment type="similarity">
    <text evidence="2">Belongs to the DivIVA family.</text>
</comment>
<feature type="region of interest" description="Disordered" evidence="10">
    <location>
        <begin position="257"/>
        <end position="346"/>
    </location>
</feature>
<dbReference type="Gene3D" id="6.10.250.660">
    <property type="match status" value="1"/>
</dbReference>